<evidence type="ECO:0000256" key="1">
    <source>
        <dbReference type="ARBA" id="ARBA00022741"/>
    </source>
</evidence>
<gene>
    <name evidence="3" type="ORF">FSB_LOCUS3012</name>
</gene>
<dbReference type="Gene3D" id="2.60.34.10">
    <property type="entry name" value="Substrate Binding Domain Of DNAk, Chain A, domain 1"/>
    <property type="match status" value="1"/>
</dbReference>
<dbReference type="Pfam" id="PF00012">
    <property type="entry name" value="HSP70"/>
    <property type="match status" value="1"/>
</dbReference>
<dbReference type="InterPro" id="IPR029047">
    <property type="entry name" value="HSP70_peptide-bd_sf"/>
</dbReference>
<evidence type="ECO:0000313" key="3">
    <source>
        <dbReference type="EMBL" id="SPC75130.1"/>
    </source>
</evidence>
<name>A0A2N9EKG8_FAGSY</name>
<dbReference type="GO" id="GO:0005524">
    <property type="term" value="F:ATP binding"/>
    <property type="evidence" value="ECO:0007669"/>
    <property type="project" value="UniProtKB-KW"/>
</dbReference>
<sequence length="91" mass="10013">MFSNAAYGQYRVEMNVYWGEREFVRYNNSLESFRFDSIPLAPCGVPQIEVKFDIDANGILSVTAVDKGTGKKQDITITGASTLPSDENGGN</sequence>
<keyword evidence="1" id="KW-0547">Nucleotide-binding</keyword>
<reference evidence="3" key="1">
    <citation type="submission" date="2018-02" db="EMBL/GenBank/DDBJ databases">
        <authorList>
            <person name="Cohen D.B."/>
            <person name="Kent A.D."/>
        </authorList>
    </citation>
    <scope>NUCLEOTIDE SEQUENCE</scope>
</reference>
<organism evidence="3">
    <name type="scientific">Fagus sylvatica</name>
    <name type="common">Beechnut</name>
    <dbReference type="NCBI Taxonomy" id="28930"/>
    <lineage>
        <taxon>Eukaryota</taxon>
        <taxon>Viridiplantae</taxon>
        <taxon>Streptophyta</taxon>
        <taxon>Embryophyta</taxon>
        <taxon>Tracheophyta</taxon>
        <taxon>Spermatophyta</taxon>
        <taxon>Magnoliopsida</taxon>
        <taxon>eudicotyledons</taxon>
        <taxon>Gunneridae</taxon>
        <taxon>Pentapetalae</taxon>
        <taxon>rosids</taxon>
        <taxon>fabids</taxon>
        <taxon>Fagales</taxon>
        <taxon>Fagaceae</taxon>
        <taxon>Fagus</taxon>
    </lineage>
</organism>
<accession>A0A2N9EKG8</accession>
<dbReference type="InterPro" id="IPR013126">
    <property type="entry name" value="Hsp_70_fam"/>
</dbReference>
<evidence type="ECO:0000256" key="2">
    <source>
        <dbReference type="ARBA" id="ARBA00022840"/>
    </source>
</evidence>
<keyword evidence="2" id="KW-0067">ATP-binding</keyword>
<dbReference type="GO" id="GO:0140662">
    <property type="term" value="F:ATP-dependent protein folding chaperone"/>
    <property type="evidence" value="ECO:0007669"/>
    <property type="project" value="InterPro"/>
</dbReference>
<dbReference type="SUPFAM" id="SSF100920">
    <property type="entry name" value="Heat shock protein 70kD (HSP70), peptide-binding domain"/>
    <property type="match status" value="1"/>
</dbReference>
<dbReference type="PANTHER" id="PTHR19375">
    <property type="entry name" value="HEAT SHOCK PROTEIN 70KDA"/>
    <property type="match status" value="1"/>
</dbReference>
<proteinExistence type="predicted"/>
<dbReference type="AlphaFoldDB" id="A0A2N9EKG8"/>
<protein>
    <submittedName>
        <fullName evidence="3">Uncharacterized protein</fullName>
    </submittedName>
</protein>
<dbReference type="EMBL" id="OIVN01000146">
    <property type="protein sequence ID" value="SPC75130.1"/>
    <property type="molecule type" value="Genomic_DNA"/>
</dbReference>